<dbReference type="GeneID" id="119641586"/>
<dbReference type="GO" id="GO:0005615">
    <property type="term" value="C:extracellular space"/>
    <property type="evidence" value="ECO:0007669"/>
    <property type="project" value="TreeGrafter"/>
</dbReference>
<proteinExistence type="predicted"/>
<gene>
    <name evidence="17 18" type="primary">LOC119641586</name>
</gene>
<feature type="region of interest" description="Disordered" evidence="12">
    <location>
        <begin position="175"/>
        <end position="194"/>
    </location>
</feature>
<dbReference type="InterPro" id="IPR013783">
    <property type="entry name" value="Ig-like_fold"/>
</dbReference>
<evidence type="ECO:0000259" key="14">
    <source>
        <dbReference type="PROSITE" id="PS50835"/>
    </source>
</evidence>
<keyword evidence="16" id="KW-1185">Reference proteome</keyword>
<evidence type="ECO:0000259" key="15">
    <source>
        <dbReference type="PROSITE" id="PS51132"/>
    </source>
</evidence>
<evidence type="ECO:0000256" key="5">
    <source>
        <dbReference type="ARBA" id="ARBA00022729"/>
    </source>
</evidence>
<dbReference type="Pfam" id="PF02191">
    <property type="entry name" value="OLF"/>
    <property type="match status" value="1"/>
</dbReference>
<reference evidence="17 18" key="1">
    <citation type="submission" date="2025-04" db="UniProtKB">
        <authorList>
            <consortium name="RefSeq"/>
        </authorList>
    </citation>
    <scope>IDENTIFICATION</scope>
    <source>
        <tissue evidence="17 18">Whole body pupa</tissue>
    </source>
</reference>
<dbReference type="GO" id="GO:0005886">
    <property type="term" value="C:plasma membrane"/>
    <property type="evidence" value="ECO:0007669"/>
    <property type="project" value="UniProtKB-SubCell"/>
</dbReference>
<evidence type="ECO:0000256" key="1">
    <source>
        <dbReference type="ARBA" id="ARBA00004236"/>
    </source>
</evidence>
<evidence type="ECO:0000256" key="13">
    <source>
        <dbReference type="SAM" id="Phobius"/>
    </source>
</evidence>
<dbReference type="RefSeq" id="XP_037896271.1">
    <property type="nucleotide sequence ID" value="XM_038040343.1"/>
</dbReference>
<dbReference type="SMART" id="SM00284">
    <property type="entry name" value="OLF"/>
    <property type="match status" value="1"/>
</dbReference>
<feature type="transmembrane region" description="Helical" evidence="13">
    <location>
        <begin position="233"/>
        <end position="252"/>
    </location>
</feature>
<keyword evidence="13" id="KW-0812">Transmembrane</keyword>
<evidence type="ECO:0000256" key="9">
    <source>
        <dbReference type="ARBA" id="ARBA00023180"/>
    </source>
</evidence>
<dbReference type="GO" id="GO:0007165">
    <property type="term" value="P:signal transduction"/>
    <property type="evidence" value="ECO:0007669"/>
    <property type="project" value="TreeGrafter"/>
</dbReference>
<dbReference type="AlphaFoldDB" id="A0A9C5Z967"/>
<feature type="region of interest" description="Disordered" evidence="12">
    <location>
        <begin position="342"/>
        <end position="396"/>
    </location>
</feature>
<dbReference type="InterPro" id="IPR008160">
    <property type="entry name" value="Collagen"/>
</dbReference>
<evidence type="ECO:0000256" key="3">
    <source>
        <dbReference type="ARBA" id="ARBA00022475"/>
    </source>
</evidence>
<feature type="region of interest" description="Disordered" evidence="12">
    <location>
        <begin position="497"/>
        <end position="639"/>
    </location>
</feature>
<keyword evidence="5" id="KW-0732">Signal</keyword>
<sequence length="1185" mass="132458">MKKILLKKKTIHQHEACLRTYKQRKTKNILTHTHRYTCIYRYTINIYVKGYLWNRAERKRKRKKMFVAINQMGHSAKKHKKEMKKHENNIIMPTGIAVTEQQITEPASATNQQISATKTKQQQYLSESSTADATITTTTKKAAISQARVTAFLSRPPVLLETKFKNWECNLQNDRKHADNKQQQQQNETVTKTAYPSNNQHMLSTDVYRNCKVLRDGQPTIIPTTTLTSLSTVYLYLGILTLALASLSVLFYSHVSSASVNCHNTKLYSTTTTTKQHMPTAAVAGAGAAAAAAAAAEYREKFHQELLASETILRTMIENIILQQAIAGKREHLQIGKSITEQQQDNAVRRNTKENNEIERTSTFKTAHTLPENDYNTTRKPERTETEYNDKYNNNNSKYNYNSHYAASKTIVLQQRQRRDISSSPSSMHADPFIEFFTPNHRKVLEEQDIEIRKRTGLKGAAPDGDEWIYLNTYCRVPEKIITGFCKSTQEYCPPGPQGLLGPVGPKGPTGPPGLPGIPGPKGNRGDVGLPGPTGIDGPMGLRGPKGDIGIPGRPGLDGRDGVPGEPGLDGVPGRAGADGIPGKDGLPGRDGKDGQHGKDGKDGAPGPKGSQGPPGERGLKGIAGQRGRPGKSGADGIPGIPGINAWKVQLQNGSYSHDLLIPPSITDNTAPYGHRSLVVEEGKLLNLSCAATGNPAPRVEWRRDDGRTINVNGVEMSSISGEYLKFTNITRHQMAAYTCYANNGVAPVANATFLLEVHFSPMISVYRQMIYAEYGRTATLECLVEAFPEAIKYWERAYDGKILDPSDKYRIETYPDGFKTTMRLTINNLRKDDFGYYHCVARNELNATMVNFEVAPQDPNSETPYVGKEIKIYGKRPPESGCPVCEICPDPSLLQCKDSINSNFEIQPTGNYSYPGLPKRKKSCLLYAVGKPVFHKFVDENYGSWLKDAAATELEREKTFVTNEKDNHNLYEFTSKIQYRMNDVPRKKYEITEGFQGNAHVVYNGSFYYNQHNTDLVVKLDLITMKKITTQLPYAGIATGNKLYSTDYNYMDFNVDEVGLWVIYSTYDSNNTLVAKLDAENLRIQYNFNVTLDHRKFGEMFIVCGHLYAIDSCMDKNTQIRYAVDLYNGKLLNIDLPFTNPFRKTTTVGYNPYTVWLMTVLIMRSSAESAAAKGRMKMILRGFF</sequence>
<dbReference type="Gene3D" id="2.60.40.10">
    <property type="entry name" value="Immunoglobulins"/>
    <property type="match status" value="2"/>
</dbReference>
<dbReference type="InterPro" id="IPR036179">
    <property type="entry name" value="Ig-like_dom_sf"/>
</dbReference>
<dbReference type="SMART" id="SM00409">
    <property type="entry name" value="IG"/>
    <property type="match status" value="2"/>
</dbReference>
<dbReference type="InterPro" id="IPR007110">
    <property type="entry name" value="Ig-like_dom"/>
</dbReference>
<evidence type="ECO:0000313" key="16">
    <source>
        <dbReference type="Proteomes" id="UP000092443"/>
    </source>
</evidence>
<feature type="compositionally biased region" description="Basic and acidic residues" evidence="12">
    <location>
        <begin position="377"/>
        <end position="390"/>
    </location>
</feature>
<feature type="compositionally biased region" description="Basic and acidic residues" evidence="12">
    <location>
        <begin position="587"/>
        <end position="603"/>
    </location>
</feature>
<dbReference type="InterPro" id="IPR050605">
    <property type="entry name" value="Olfactomedin-like_domain"/>
</dbReference>
<keyword evidence="6" id="KW-0677">Repeat</keyword>
<keyword evidence="9" id="KW-0325">Glycoprotein</keyword>
<protein>
    <submittedName>
        <fullName evidence="17 18">Uncharacterized protein LOC119641586 isoform X1</fullName>
    </submittedName>
</protein>
<name>A0A9C5Z967_9MUSC</name>
<feature type="compositionally biased region" description="Pro residues" evidence="12">
    <location>
        <begin position="509"/>
        <end position="519"/>
    </location>
</feature>
<dbReference type="PROSITE" id="PS51132">
    <property type="entry name" value="OLF"/>
    <property type="match status" value="1"/>
</dbReference>
<keyword evidence="8" id="KW-1015">Disulfide bond</keyword>
<evidence type="ECO:0000313" key="18">
    <source>
        <dbReference type="RefSeq" id="XP_037896272.1"/>
    </source>
</evidence>
<evidence type="ECO:0000256" key="6">
    <source>
        <dbReference type="ARBA" id="ARBA00022737"/>
    </source>
</evidence>
<keyword evidence="13" id="KW-1133">Transmembrane helix</keyword>
<organism evidence="16 17">
    <name type="scientific">Glossina fuscipes</name>
    <dbReference type="NCBI Taxonomy" id="7396"/>
    <lineage>
        <taxon>Eukaryota</taxon>
        <taxon>Metazoa</taxon>
        <taxon>Ecdysozoa</taxon>
        <taxon>Arthropoda</taxon>
        <taxon>Hexapoda</taxon>
        <taxon>Insecta</taxon>
        <taxon>Pterygota</taxon>
        <taxon>Neoptera</taxon>
        <taxon>Endopterygota</taxon>
        <taxon>Diptera</taxon>
        <taxon>Brachycera</taxon>
        <taxon>Muscomorpha</taxon>
        <taxon>Hippoboscoidea</taxon>
        <taxon>Glossinidae</taxon>
        <taxon>Glossina</taxon>
    </lineage>
</organism>
<comment type="subcellular location">
    <subcellularLocation>
        <location evidence="1">Cell membrane</location>
    </subcellularLocation>
    <subcellularLocation>
        <location evidence="2">Secreted</location>
    </subcellularLocation>
</comment>
<dbReference type="RefSeq" id="XP_037896272.1">
    <property type="nucleotide sequence ID" value="XM_038040344.1"/>
</dbReference>
<feature type="domain" description="Ig-like" evidence="14">
    <location>
        <begin position="664"/>
        <end position="753"/>
    </location>
</feature>
<dbReference type="Pfam" id="PF01391">
    <property type="entry name" value="Collagen"/>
    <property type="match status" value="2"/>
</dbReference>
<evidence type="ECO:0000256" key="2">
    <source>
        <dbReference type="ARBA" id="ARBA00004613"/>
    </source>
</evidence>
<dbReference type="InterPro" id="IPR003598">
    <property type="entry name" value="Ig_sub2"/>
</dbReference>
<keyword evidence="3" id="KW-1003">Cell membrane</keyword>
<evidence type="ECO:0000256" key="7">
    <source>
        <dbReference type="ARBA" id="ARBA00023136"/>
    </source>
</evidence>
<evidence type="ECO:0000256" key="12">
    <source>
        <dbReference type="SAM" id="MobiDB-lite"/>
    </source>
</evidence>
<dbReference type="Proteomes" id="UP000092443">
    <property type="component" value="Unplaced"/>
</dbReference>
<dbReference type="PANTHER" id="PTHR23192:SF85">
    <property type="entry name" value="GLIOMEDIN"/>
    <property type="match status" value="1"/>
</dbReference>
<keyword evidence="7 13" id="KW-0472">Membrane</keyword>
<dbReference type="PANTHER" id="PTHR23192">
    <property type="entry name" value="OLFACTOMEDIN-RELATED"/>
    <property type="match status" value="1"/>
</dbReference>
<dbReference type="Pfam" id="PF13927">
    <property type="entry name" value="Ig_3"/>
    <property type="match status" value="2"/>
</dbReference>
<feature type="domain" description="Ig-like" evidence="14">
    <location>
        <begin position="762"/>
        <end position="856"/>
    </location>
</feature>
<accession>A0A9C5Z967</accession>
<evidence type="ECO:0000256" key="4">
    <source>
        <dbReference type="ARBA" id="ARBA00022525"/>
    </source>
</evidence>
<evidence type="ECO:0000256" key="11">
    <source>
        <dbReference type="PROSITE-ProRule" id="PRU00446"/>
    </source>
</evidence>
<dbReference type="CDD" id="cd00096">
    <property type="entry name" value="Ig"/>
    <property type="match status" value="1"/>
</dbReference>
<feature type="compositionally biased region" description="Basic and acidic residues" evidence="12">
    <location>
        <begin position="347"/>
        <end position="362"/>
    </location>
</feature>
<keyword evidence="10" id="KW-0393">Immunoglobulin domain</keyword>
<dbReference type="InterPro" id="IPR003599">
    <property type="entry name" value="Ig_sub"/>
</dbReference>
<dbReference type="FunFam" id="2.60.40.10:FF:000328">
    <property type="entry name" value="CLUMA_CG000981, isoform A"/>
    <property type="match status" value="1"/>
</dbReference>
<feature type="compositionally biased region" description="Polar residues" evidence="12">
    <location>
        <begin position="181"/>
        <end position="194"/>
    </location>
</feature>
<keyword evidence="4" id="KW-0964">Secreted</keyword>
<evidence type="ECO:0000256" key="10">
    <source>
        <dbReference type="ARBA" id="ARBA00023319"/>
    </source>
</evidence>
<evidence type="ECO:0000256" key="8">
    <source>
        <dbReference type="ARBA" id="ARBA00023157"/>
    </source>
</evidence>
<comment type="caution">
    <text evidence="11">Lacks conserved residue(s) required for the propagation of feature annotation.</text>
</comment>
<evidence type="ECO:0000313" key="17">
    <source>
        <dbReference type="RefSeq" id="XP_037896271.1"/>
    </source>
</evidence>
<dbReference type="SUPFAM" id="SSF48726">
    <property type="entry name" value="Immunoglobulin"/>
    <property type="match status" value="2"/>
</dbReference>
<dbReference type="SMART" id="SM00408">
    <property type="entry name" value="IGc2"/>
    <property type="match status" value="2"/>
</dbReference>
<dbReference type="KEGG" id="gfs:119641586"/>
<feature type="domain" description="Olfactomedin-like" evidence="15">
    <location>
        <begin position="924"/>
        <end position="1175"/>
    </location>
</feature>
<dbReference type="InterPro" id="IPR003112">
    <property type="entry name" value="Olfac-like_dom"/>
</dbReference>
<dbReference type="PROSITE" id="PS50835">
    <property type="entry name" value="IG_LIKE"/>
    <property type="match status" value="2"/>
</dbReference>